<protein>
    <recommendedName>
        <fullName evidence="8">Maleylacetate reductase</fullName>
    </recommendedName>
</protein>
<organism evidence="6 7">
    <name type="scientific">Acrodontium crateriforme</name>
    <dbReference type="NCBI Taxonomy" id="150365"/>
    <lineage>
        <taxon>Eukaryota</taxon>
        <taxon>Fungi</taxon>
        <taxon>Dikarya</taxon>
        <taxon>Ascomycota</taxon>
        <taxon>Pezizomycotina</taxon>
        <taxon>Dothideomycetes</taxon>
        <taxon>Dothideomycetidae</taxon>
        <taxon>Mycosphaerellales</taxon>
        <taxon>Teratosphaeriaceae</taxon>
        <taxon>Acrodontium</taxon>
    </lineage>
</organism>
<proteinExistence type="predicted"/>
<dbReference type="PANTHER" id="PTHR11496:SF105">
    <property type="entry name" value="REDUCTASE, PUTATIVE (AFU_ORTHOLOGUE AFUA_6G07090)-RELATED"/>
    <property type="match status" value="1"/>
</dbReference>
<feature type="domain" description="Fe-containing alcohol dehydrogenase-like C-terminal" evidence="5">
    <location>
        <begin position="168"/>
        <end position="349"/>
    </location>
</feature>
<dbReference type="GO" id="GO:0018506">
    <property type="term" value="F:maleylacetate reductase activity"/>
    <property type="evidence" value="ECO:0007669"/>
    <property type="project" value="InterPro"/>
</dbReference>
<dbReference type="GO" id="GO:0005739">
    <property type="term" value="C:mitochondrion"/>
    <property type="evidence" value="ECO:0007669"/>
    <property type="project" value="TreeGrafter"/>
</dbReference>
<evidence type="ECO:0000259" key="4">
    <source>
        <dbReference type="Pfam" id="PF00465"/>
    </source>
</evidence>
<evidence type="ECO:0000256" key="2">
    <source>
        <dbReference type="ARBA" id="ARBA00023027"/>
    </source>
</evidence>
<evidence type="ECO:0008006" key="8">
    <source>
        <dbReference type="Google" id="ProtNLM"/>
    </source>
</evidence>
<dbReference type="PANTHER" id="PTHR11496">
    <property type="entry name" value="ALCOHOL DEHYDROGENASE"/>
    <property type="match status" value="1"/>
</dbReference>
<sequence>MDSFIYASSPSRVIFGRGSITTLGEELKRLGKEKPLFVTTPRGTQTIPELEQILTTASLASAGVFGEATLHTPVEITAKALEYLHAVAPDCIVSFGGGSAVGLGKALSVRTGLPHVSVPTTYSGSEMTGSLGETRDGRKTTRSEAGIRPAVVIYDVDLTLSLPVATSATSGVNAIAHAVEALYAPDKNPIIEIIALEGIKALAAALPAIISSPADIEARSKALYGAWLCATCAGSTRMGLHHKLCHTLGGSFGLPHAETHTIVLPHSIAYNAPSVPDAMGKLTGVLPGSDGDAIRGLNLLLKKLKVKTGLKDFGMKEDDVPKAAEIAMTSPYANPREIELKSLTETIRRCWAGEEARVDL</sequence>
<dbReference type="InterPro" id="IPR001670">
    <property type="entry name" value="ADH_Fe/GldA"/>
</dbReference>
<dbReference type="EMBL" id="CP138586">
    <property type="protein sequence ID" value="WPH02259.1"/>
    <property type="molecule type" value="Genomic_DNA"/>
</dbReference>
<dbReference type="Pfam" id="PF25137">
    <property type="entry name" value="ADH_Fe_C"/>
    <property type="match status" value="1"/>
</dbReference>
<dbReference type="GO" id="GO:0046872">
    <property type="term" value="F:metal ion binding"/>
    <property type="evidence" value="ECO:0007669"/>
    <property type="project" value="InterPro"/>
</dbReference>
<feature type="domain" description="Alcohol dehydrogenase iron-type/glycerol dehydrogenase GldA" evidence="4">
    <location>
        <begin position="10"/>
        <end position="155"/>
    </location>
</feature>
<feature type="region of interest" description="Disordered" evidence="3">
    <location>
        <begin position="121"/>
        <end position="142"/>
    </location>
</feature>
<dbReference type="CDD" id="cd08177">
    <property type="entry name" value="MAR"/>
    <property type="match status" value="1"/>
</dbReference>
<evidence type="ECO:0000313" key="7">
    <source>
        <dbReference type="Proteomes" id="UP001303373"/>
    </source>
</evidence>
<dbReference type="InterPro" id="IPR034786">
    <property type="entry name" value="MAR"/>
</dbReference>
<reference evidence="6 7" key="1">
    <citation type="submission" date="2023-11" db="EMBL/GenBank/DDBJ databases">
        <title>An acidophilic fungus is an integral part of prey digestion in a carnivorous sundew plant.</title>
        <authorList>
            <person name="Tsai I.J."/>
        </authorList>
    </citation>
    <scope>NUCLEOTIDE SEQUENCE [LARGE SCALE GENOMIC DNA]</scope>
    <source>
        <strain evidence="6">169a</strain>
    </source>
</reference>
<keyword evidence="1" id="KW-0560">Oxidoreductase</keyword>
<evidence type="ECO:0000313" key="6">
    <source>
        <dbReference type="EMBL" id="WPH02259.1"/>
    </source>
</evidence>
<name>A0AAQ3M6J5_9PEZI</name>
<dbReference type="Pfam" id="PF00465">
    <property type="entry name" value="Fe-ADH"/>
    <property type="match status" value="1"/>
</dbReference>
<gene>
    <name evidence="6" type="ORF">R9X50_00511500</name>
</gene>
<dbReference type="GO" id="GO:0004022">
    <property type="term" value="F:alcohol dehydrogenase (NAD+) activity"/>
    <property type="evidence" value="ECO:0007669"/>
    <property type="project" value="TreeGrafter"/>
</dbReference>
<evidence type="ECO:0000256" key="3">
    <source>
        <dbReference type="SAM" id="MobiDB-lite"/>
    </source>
</evidence>
<dbReference type="AlphaFoldDB" id="A0AAQ3M6J5"/>
<dbReference type="Gene3D" id="1.20.1090.10">
    <property type="entry name" value="Dehydroquinate synthase-like - alpha domain"/>
    <property type="match status" value="1"/>
</dbReference>
<accession>A0AAQ3M6J5</accession>
<feature type="compositionally biased region" description="Basic and acidic residues" evidence="3">
    <location>
        <begin position="133"/>
        <end position="142"/>
    </location>
</feature>
<dbReference type="SUPFAM" id="SSF56796">
    <property type="entry name" value="Dehydroquinate synthase-like"/>
    <property type="match status" value="1"/>
</dbReference>
<dbReference type="Proteomes" id="UP001303373">
    <property type="component" value="Chromosome 7"/>
</dbReference>
<evidence type="ECO:0000256" key="1">
    <source>
        <dbReference type="ARBA" id="ARBA00023002"/>
    </source>
</evidence>
<keyword evidence="2" id="KW-0520">NAD</keyword>
<dbReference type="InterPro" id="IPR039697">
    <property type="entry name" value="Alcohol_dehydrogenase_Fe"/>
</dbReference>
<keyword evidence="7" id="KW-1185">Reference proteome</keyword>
<dbReference type="InterPro" id="IPR056798">
    <property type="entry name" value="ADH_Fe_C"/>
</dbReference>
<dbReference type="Gene3D" id="3.40.50.1970">
    <property type="match status" value="1"/>
</dbReference>
<evidence type="ECO:0000259" key="5">
    <source>
        <dbReference type="Pfam" id="PF25137"/>
    </source>
</evidence>